<dbReference type="PANTHER" id="PTHR12526:SF600">
    <property type="entry name" value="GLYCOSYL TRANSFERASE GROUP 1"/>
    <property type="match status" value="1"/>
</dbReference>
<dbReference type="Gene3D" id="3.40.50.2000">
    <property type="entry name" value="Glycogen Phosphorylase B"/>
    <property type="match status" value="3"/>
</dbReference>
<evidence type="ECO:0000313" key="3">
    <source>
        <dbReference type="Proteomes" id="UP000502699"/>
    </source>
</evidence>
<organism evidence="2 3">
    <name type="scientific">Caldichromatium japonicum</name>
    <dbReference type="NCBI Taxonomy" id="2699430"/>
    <lineage>
        <taxon>Bacteria</taxon>
        <taxon>Pseudomonadati</taxon>
        <taxon>Pseudomonadota</taxon>
        <taxon>Gammaproteobacteria</taxon>
        <taxon>Chromatiales</taxon>
        <taxon>Chromatiaceae</taxon>
        <taxon>Caldichromatium</taxon>
    </lineage>
</organism>
<protein>
    <submittedName>
        <fullName evidence="2">Glycosyltransferase</fullName>
    </submittedName>
</protein>
<dbReference type="EMBL" id="CP048029">
    <property type="protein sequence ID" value="QIK38907.1"/>
    <property type="molecule type" value="Genomic_DNA"/>
</dbReference>
<dbReference type="InterPro" id="IPR028098">
    <property type="entry name" value="Glyco_trans_4-like_N"/>
</dbReference>
<feature type="domain" description="Glycosyltransferase subfamily 4-like N-terminal" evidence="1">
    <location>
        <begin position="580"/>
        <end position="664"/>
    </location>
</feature>
<accession>A0A6G7VGJ0</accession>
<reference evidence="3" key="1">
    <citation type="submission" date="2020-01" db="EMBL/GenBank/DDBJ databases">
        <title>Caldichromatium gen. nov., sp. nov., a thermophilic purple sulfur bacterium member of the family Chromatiaceae isolated from Nakabusa hot spring, Japan.</title>
        <authorList>
            <person name="Saini M.K."/>
            <person name="Hanada S."/>
            <person name="Tank M."/>
        </authorList>
    </citation>
    <scope>NUCLEOTIDE SEQUENCE [LARGE SCALE GENOMIC DNA]</scope>
    <source>
        <strain evidence="3">No.7</strain>
    </source>
</reference>
<sequence>MKVLLLTHGGPLDPGRIASGNSVRALGLALGLIEAGHRVIQVYPAALGEPSGPWLKRGLRARTYADPAELAAILKGESPDVLLVGYWELIEALPAELEIPIVLDVVAPRVLEAMYQGHLDLGSEIRRTLACYRRAERFLVGNRRQMSFLLPWLILAGFDCRAAAPIDVVPISAGFETHSPLRLRPGEPIRLVTGGVAWPWRRSENWLAALSQAINQHGPGRAEIVVFSGRYVYEAVGQGMDGVHDARPRGDAAGPAGKVHSTSPLLPYGELHRYLAERCHIGLELADENPERWHSQSFRALECLSLGLPLICNRYLELAELVHAYDAGWTVEGIDELPRLIAEILADPAQIEQKSINALRLLDECFHYRRTIAPVLGFLQGPRQAVRTEPIDLTPVQALPADEIALTPDPSPTKKGEMAAATPAADRKPALHAFRAFKPLILSLTRTIGRLTKGRRPTVILISRADIWPLNHGAAVKIERTAWGLSHAVDRVYLISDDRTCYHEVRQGHFAKRRYPAWLQRLGPDPQRIRTWVLAQGIPEGDAFLYDPAVDWGLVLRTLYVALRSGARCYQAEFPAYARAACWTRDLLSGKALLVEHNVEYQRLADQYPELSPHAQAMLRKIELGWCQRADHVVVVSEHDRAQLIADGIPPERLHLIPHGVDLDSFAQAEPLDLRTLYDIPADTWVLVYHGIYGYPPNLEAMQLMAQEILPRLERLGVRVQVLAIGAHPPGERLHPRLRFIGPVERVAPYLKGADLAVVPLQKGSGTRMKILDYFAAGLPVVSTAKGTEGIPLRPGVEAVIADDPDAFALAIADLLADPARRAQLGTAARAFVEPLDWRAIARRYLGLFSAT</sequence>
<dbReference type="Proteomes" id="UP000502699">
    <property type="component" value="Chromosome"/>
</dbReference>
<keyword evidence="3" id="KW-1185">Reference proteome</keyword>
<dbReference type="GO" id="GO:0016757">
    <property type="term" value="F:glycosyltransferase activity"/>
    <property type="evidence" value="ECO:0007669"/>
    <property type="project" value="TreeGrafter"/>
</dbReference>
<evidence type="ECO:0000259" key="1">
    <source>
        <dbReference type="Pfam" id="PF13439"/>
    </source>
</evidence>
<proteinExistence type="predicted"/>
<dbReference type="KEGG" id="cjap:GWK36_13965"/>
<dbReference type="Pfam" id="PF13692">
    <property type="entry name" value="Glyco_trans_1_4"/>
    <property type="match status" value="1"/>
</dbReference>
<evidence type="ECO:0000313" key="2">
    <source>
        <dbReference type="EMBL" id="QIK38907.1"/>
    </source>
</evidence>
<keyword evidence="2" id="KW-0808">Transferase</keyword>
<dbReference type="PANTHER" id="PTHR12526">
    <property type="entry name" value="GLYCOSYLTRANSFERASE"/>
    <property type="match status" value="1"/>
</dbReference>
<name>A0A6G7VGJ0_9GAMM</name>
<dbReference type="Pfam" id="PF13439">
    <property type="entry name" value="Glyco_transf_4"/>
    <property type="match status" value="1"/>
</dbReference>
<dbReference type="RefSeq" id="WP_166272030.1">
    <property type="nucleotide sequence ID" value="NZ_CP048029.1"/>
</dbReference>
<dbReference type="SUPFAM" id="SSF53756">
    <property type="entry name" value="UDP-Glycosyltransferase/glycogen phosphorylase"/>
    <property type="match status" value="2"/>
</dbReference>
<dbReference type="AlphaFoldDB" id="A0A6G7VGJ0"/>
<gene>
    <name evidence="2" type="ORF">GWK36_13965</name>
</gene>